<accession>A0AA87BB03</accession>
<sequence length="92" mass="10423">MLLLLPLVHTLALHDQNIGEEEGMSAALGWMQWSYGKEHTAEDVASNHSWAWIGELLQAHQIVVLRSFFAISRLLLHFAFLGTGWVWKGNII</sequence>
<proteinExistence type="predicted"/>
<feature type="chain" id="PRO_5041736554" evidence="1">
    <location>
        <begin position="20"/>
        <end position="92"/>
    </location>
</feature>
<dbReference type="EMBL" id="OY731408">
    <property type="protein sequence ID" value="CAJ1979084.1"/>
    <property type="molecule type" value="Genomic_DNA"/>
</dbReference>
<name>A0AA87BB03_9FABA</name>
<dbReference type="AlphaFoldDB" id="A0AA87BB03"/>
<evidence type="ECO:0000256" key="1">
    <source>
        <dbReference type="SAM" id="SignalP"/>
    </source>
</evidence>
<dbReference type="Proteomes" id="UP001189624">
    <property type="component" value="Chromosome 11"/>
</dbReference>
<organism evidence="2 3">
    <name type="scientific">Sphenostylis stenocarpa</name>
    <dbReference type="NCBI Taxonomy" id="92480"/>
    <lineage>
        <taxon>Eukaryota</taxon>
        <taxon>Viridiplantae</taxon>
        <taxon>Streptophyta</taxon>
        <taxon>Embryophyta</taxon>
        <taxon>Tracheophyta</taxon>
        <taxon>Spermatophyta</taxon>
        <taxon>Magnoliopsida</taxon>
        <taxon>eudicotyledons</taxon>
        <taxon>Gunneridae</taxon>
        <taxon>Pentapetalae</taxon>
        <taxon>rosids</taxon>
        <taxon>fabids</taxon>
        <taxon>Fabales</taxon>
        <taxon>Fabaceae</taxon>
        <taxon>Papilionoideae</taxon>
        <taxon>50 kb inversion clade</taxon>
        <taxon>NPAAA clade</taxon>
        <taxon>indigoferoid/millettioid clade</taxon>
        <taxon>Phaseoleae</taxon>
        <taxon>Sphenostylis</taxon>
    </lineage>
</organism>
<reference evidence="2" key="1">
    <citation type="submission" date="2023-10" db="EMBL/GenBank/DDBJ databases">
        <authorList>
            <person name="Domelevo Entfellner J.-B."/>
        </authorList>
    </citation>
    <scope>NUCLEOTIDE SEQUENCE</scope>
</reference>
<evidence type="ECO:0000313" key="2">
    <source>
        <dbReference type="EMBL" id="CAJ1979084.1"/>
    </source>
</evidence>
<feature type="signal peptide" evidence="1">
    <location>
        <begin position="1"/>
        <end position="19"/>
    </location>
</feature>
<dbReference type="Gramene" id="rna-AYBTSS11_LOCUS31295">
    <property type="protein sequence ID" value="CAJ1979084.1"/>
    <property type="gene ID" value="gene-AYBTSS11_LOCUS31295"/>
</dbReference>
<keyword evidence="1" id="KW-0732">Signal</keyword>
<evidence type="ECO:0000313" key="3">
    <source>
        <dbReference type="Proteomes" id="UP001189624"/>
    </source>
</evidence>
<keyword evidence="3" id="KW-1185">Reference proteome</keyword>
<protein>
    <submittedName>
        <fullName evidence="2">Uncharacterized protein</fullName>
    </submittedName>
</protein>
<gene>
    <name evidence="2" type="ORF">AYBTSS11_LOCUS31295</name>
</gene>